<accession>A0A379QH22</accession>
<keyword evidence="3" id="KW-0238">DNA-binding</keyword>
<dbReference type="Gene3D" id="1.10.10.10">
    <property type="entry name" value="Winged helix-like DNA-binding domain superfamily/Winged helix DNA-binding domain"/>
    <property type="match status" value="1"/>
</dbReference>
<name>A0A379QH22_SALER</name>
<dbReference type="InterPro" id="IPR058163">
    <property type="entry name" value="LysR-type_TF_proteobact-type"/>
</dbReference>
<proteinExistence type="inferred from homology"/>
<gene>
    <name evidence="6" type="primary">dmlR_3</name>
    <name evidence="6" type="ORF">NCTC10252_00936</name>
</gene>
<organism evidence="6 7">
    <name type="scientific">Salmonella enterica</name>
    <name type="common">Salmonella choleraesuis</name>
    <dbReference type="NCBI Taxonomy" id="28901"/>
    <lineage>
        <taxon>Bacteria</taxon>
        <taxon>Pseudomonadati</taxon>
        <taxon>Pseudomonadota</taxon>
        <taxon>Gammaproteobacteria</taxon>
        <taxon>Enterobacterales</taxon>
        <taxon>Enterobacteriaceae</taxon>
        <taxon>Salmonella</taxon>
    </lineage>
</organism>
<comment type="similarity">
    <text evidence="1">Belongs to the LysR transcriptional regulatory family.</text>
</comment>
<dbReference type="SUPFAM" id="SSF53850">
    <property type="entry name" value="Periplasmic binding protein-like II"/>
    <property type="match status" value="1"/>
</dbReference>
<feature type="domain" description="HTH lysR-type" evidence="5">
    <location>
        <begin position="32"/>
        <end position="89"/>
    </location>
</feature>
<dbReference type="Pfam" id="PF03466">
    <property type="entry name" value="LysR_substrate"/>
    <property type="match status" value="1"/>
</dbReference>
<dbReference type="SUPFAM" id="SSF46785">
    <property type="entry name" value="Winged helix' DNA-binding domain"/>
    <property type="match status" value="1"/>
</dbReference>
<dbReference type="InterPro" id="IPR005119">
    <property type="entry name" value="LysR_subst-bd"/>
</dbReference>
<protein>
    <submittedName>
        <fullName evidence="6">Transcriptional regulator LYSR-type</fullName>
    </submittedName>
</protein>
<keyword evidence="2" id="KW-0805">Transcription regulation</keyword>
<dbReference type="AlphaFoldDB" id="A0A379QH22"/>
<keyword evidence="4" id="KW-0804">Transcription</keyword>
<dbReference type="PANTHER" id="PTHR30537">
    <property type="entry name" value="HTH-TYPE TRANSCRIPTIONAL REGULATOR"/>
    <property type="match status" value="1"/>
</dbReference>
<sequence length="339" mass="38320">MEIASGQELKSRLELHYNANTTDNPTMLNTFPLAKDLQVLVEIVHAGSFSAAAAALGQTPAFVTKRIQILETTLATTLLNRSARGVALTESGQRCYEHAMAILTQYQRLVDEVTQIKTRPAGMIRIGCSFGFGRSHIAPAITELMRNYPELQVHFELFDRQIDLVQDNIDLDIRINDDIPDYYIAHLLTKNKRILCAAPAYLQKYAAPEMLQELSRHDCLVTKERDMTHGIWELGNGQEKRSVKVTGHLSSNSGEIVLQWALEGKGIMLRSEWDVQPFLQSGELVRVLPDYAQSANIWAVYREPLYRSVKLRVCVEFLAAWCQQRLGKPDEGYQVFLAE</sequence>
<evidence type="ECO:0000256" key="3">
    <source>
        <dbReference type="ARBA" id="ARBA00023125"/>
    </source>
</evidence>
<evidence type="ECO:0000256" key="2">
    <source>
        <dbReference type="ARBA" id="ARBA00023015"/>
    </source>
</evidence>
<dbReference type="PROSITE" id="PS50931">
    <property type="entry name" value="HTH_LYSR"/>
    <property type="match status" value="1"/>
</dbReference>
<dbReference type="Pfam" id="PF00126">
    <property type="entry name" value="HTH_1"/>
    <property type="match status" value="1"/>
</dbReference>
<dbReference type="FunFam" id="3.40.190.290:FF:000001">
    <property type="entry name" value="Transcriptional regulator, LysR family"/>
    <property type="match status" value="1"/>
</dbReference>
<evidence type="ECO:0000256" key="4">
    <source>
        <dbReference type="ARBA" id="ARBA00023163"/>
    </source>
</evidence>
<dbReference type="GO" id="GO:0006351">
    <property type="term" value="P:DNA-templated transcription"/>
    <property type="evidence" value="ECO:0007669"/>
    <property type="project" value="TreeGrafter"/>
</dbReference>
<evidence type="ECO:0000259" key="5">
    <source>
        <dbReference type="PROSITE" id="PS50931"/>
    </source>
</evidence>
<dbReference type="InterPro" id="IPR036390">
    <property type="entry name" value="WH_DNA-bd_sf"/>
</dbReference>
<dbReference type="EMBL" id="UGWP01000004">
    <property type="protein sequence ID" value="SUF55732.1"/>
    <property type="molecule type" value="Genomic_DNA"/>
</dbReference>
<dbReference type="Gene3D" id="3.40.190.290">
    <property type="match status" value="1"/>
</dbReference>
<dbReference type="Proteomes" id="UP000254597">
    <property type="component" value="Unassembled WGS sequence"/>
</dbReference>
<dbReference type="PANTHER" id="PTHR30537:SF5">
    <property type="entry name" value="HTH-TYPE TRANSCRIPTIONAL ACTIVATOR TTDR-RELATED"/>
    <property type="match status" value="1"/>
</dbReference>
<evidence type="ECO:0000313" key="6">
    <source>
        <dbReference type="EMBL" id="SUF55732.1"/>
    </source>
</evidence>
<dbReference type="CDD" id="cd08479">
    <property type="entry name" value="PBP2_CrgA_like_9"/>
    <property type="match status" value="1"/>
</dbReference>
<dbReference type="NCBIfam" id="NF007315">
    <property type="entry name" value="PRK09801.1"/>
    <property type="match status" value="1"/>
</dbReference>
<dbReference type="InterPro" id="IPR036388">
    <property type="entry name" value="WH-like_DNA-bd_sf"/>
</dbReference>
<reference evidence="6 7" key="1">
    <citation type="submission" date="2018-06" db="EMBL/GenBank/DDBJ databases">
        <authorList>
            <consortium name="Pathogen Informatics"/>
            <person name="Doyle S."/>
        </authorList>
    </citation>
    <scope>NUCLEOTIDE SEQUENCE [LARGE SCALE GENOMIC DNA]</scope>
    <source>
        <strain evidence="6 7">NCTC10252</strain>
    </source>
</reference>
<dbReference type="InterPro" id="IPR000847">
    <property type="entry name" value="LysR_HTH_N"/>
</dbReference>
<evidence type="ECO:0000256" key="1">
    <source>
        <dbReference type="ARBA" id="ARBA00009437"/>
    </source>
</evidence>
<dbReference type="GO" id="GO:0003700">
    <property type="term" value="F:DNA-binding transcription factor activity"/>
    <property type="evidence" value="ECO:0007669"/>
    <property type="project" value="InterPro"/>
</dbReference>
<dbReference type="FunFam" id="1.10.10.10:FF:000001">
    <property type="entry name" value="LysR family transcriptional regulator"/>
    <property type="match status" value="1"/>
</dbReference>
<evidence type="ECO:0000313" key="7">
    <source>
        <dbReference type="Proteomes" id="UP000254597"/>
    </source>
</evidence>
<dbReference type="GO" id="GO:0043565">
    <property type="term" value="F:sequence-specific DNA binding"/>
    <property type="evidence" value="ECO:0007669"/>
    <property type="project" value="TreeGrafter"/>
</dbReference>
<dbReference type="GO" id="GO:0009891">
    <property type="term" value="P:positive regulation of biosynthetic process"/>
    <property type="evidence" value="ECO:0007669"/>
    <property type="project" value="UniProtKB-ARBA"/>
</dbReference>